<feature type="compositionally biased region" description="Polar residues" evidence="2">
    <location>
        <begin position="18"/>
        <end position="57"/>
    </location>
</feature>
<dbReference type="EMBL" id="MLAK01000799">
    <property type="protein sequence ID" value="OHT04282.1"/>
    <property type="molecule type" value="Genomic_DNA"/>
</dbReference>
<reference evidence="3" key="1">
    <citation type="submission" date="2016-10" db="EMBL/GenBank/DDBJ databases">
        <authorList>
            <person name="Benchimol M."/>
            <person name="Almeida L.G."/>
            <person name="Vasconcelos A.T."/>
            <person name="Perreira-Neves A."/>
            <person name="Rosa I.A."/>
            <person name="Tasca T."/>
            <person name="Bogo M.R."/>
            <person name="de Souza W."/>
        </authorList>
    </citation>
    <scope>NUCLEOTIDE SEQUENCE [LARGE SCALE GENOMIC DNA]</scope>
    <source>
        <strain evidence="3">K</strain>
    </source>
</reference>
<dbReference type="VEuPathDB" id="TrichDB:TRFO_28274"/>
<feature type="compositionally biased region" description="Basic and acidic residues" evidence="2">
    <location>
        <begin position="58"/>
        <end position="73"/>
    </location>
</feature>
<feature type="region of interest" description="Disordered" evidence="2">
    <location>
        <begin position="1"/>
        <end position="90"/>
    </location>
</feature>
<keyword evidence="4" id="KW-1185">Reference proteome</keyword>
<feature type="region of interest" description="Disordered" evidence="2">
    <location>
        <begin position="993"/>
        <end position="1030"/>
    </location>
</feature>
<dbReference type="RefSeq" id="XP_068357418.1">
    <property type="nucleotide sequence ID" value="XM_068506076.1"/>
</dbReference>
<keyword evidence="1" id="KW-0175">Coiled coil</keyword>
<feature type="coiled-coil region" evidence="1">
    <location>
        <begin position="545"/>
        <end position="720"/>
    </location>
</feature>
<feature type="compositionally biased region" description="Polar residues" evidence="2">
    <location>
        <begin position="1"/>
        <end position="10"/>
    </location>
</feature>
<feature type="coiled-coil region" evidence="1">
    <location>
        <begin position="436"/>
        <end position="521"/>
    </location>
</feature>
<dbReference type="GeneID" id="94840780"/>
<comment type="caution">
    <text evidence="3">The sequence shown here is derived from an EMBL/GenBank/DDBJ whole genome shotgun (WGS) entry which is preliminary data.</text>
</comment>
<evidence type="ECO:0000256" key="2">
    <source>
        <dbReference type="SAM" id="MobiDB-lite"/>
    </source>
</evidence>
<name>A0A1J4K014_9EUKA</name>
<sequence length="1086" mass="124252">MNSDSNSLASNEFEHSRSSYVSPTAFHNTPNSDSYLSSSQEISTINRTKNSPNSRNQAKLESEVKRLTKENKSLKKQLRNSNNHDESEMSVRLIDLDNKLQSVSIERDEYASDVSKLQLENKNLKNKISNSKVTENDAKCSEIEEALSMIETLIVSQSDDISLLSQQRNDLFCLIQNLISANSELEVLLEDSLEKSSDFEKGMYDLESKLAEAQDLADREITEILNEFVKIDPDGITNQLNEFHNLSGKQQIIEIFKRTHFDKLFNPNLSQNHQNKSNYSSSNNFSTNFNYNSINNSNISNNDNKNLSSNFNINDLEVNELSKVLTKREEALLGHLENAIRFIRLSANSTHSNLNEEDRTYVMAQTSRIASFIEEQSGVDGIAEIASLFEMDSPETQLQTFFDFADETSIEKTPIKELYVLFKAALEVNSLMFSHLERIASDSRCLKEDLNSAREENVKIKSQYEELAERVDFMKDDLEAIYGEDNDVSPFDAVSDLIKILLKLQNENKEQKNIINRLGKKIVSERNKFAKRAKTMKGTTEAVELKHLQEENEQLIQKVNSFDQISSENQQLRNEVADALKKLKKLQDEYSEMKSIDAEARKHLEDELNKSQSKNTEISKLVDTLKEKQNQTETMSVILNDKDRKLKQKISKLKKMLENSENNRLFQISQMKQQSDSINQKYESRIEHISNELQETRQQLIDATETIHELEESKSTLQRNIAKFKLFEKTNEMKLKQHEEHLNSRLMSEKSQFESRIMLLQSQYASSLGEKDAKISKIRDSILNIIRDHFDDSFTAITNVYQSNSQLNSQNSNDQNKDSGKYIAGYFVGTGLTVEEAVTTLSECLKRWETPIIRQTIDEATQIRGICGMKASDSILNKFRELNDQLITKTSVCQQQESEITRLGEEVRKKCQELTKGAKIRQDLKSWEKWSVAMFRHISDESIPFIATADVRAALEEAIMASIGHRTLRRKIDLLRSEKKILQMRNIDSSIHSLISNSPKKRSSDSSRSPMRVSRDSSRSPRASAIQPSFGPSRASMRELLLISVFIKRLQSYSGCVSALGFQALCFSVKPTESRKTTSIIPLEEE</sequence>
<protein>
    <submittedName>
        <fullName evidence="3">Uncharacterized protein</fullName>
    </submittedName>
</protein>
<gene>
    <name evidence="3" type="ORF">TRFO_28274</name>
</gene>
<dbReference type="OrthoDB" id="10667533at2759"/>
<accession>A0A1J4K014</accession>
<dbReference type="AlphaFoldDB" id="A0A1J4K014"/>
<dbReference type="Proteomes" id="UP000179807">
    <property type="component" value="Unassembled WGS sequence"/>
</dbReference>
<organism evidence="3 4">
    <name type="scientific">Tritrichomonas foetus</name>
    <dbReference type="NCBI Taxonomy" id="1144522"/>
    <lineage>
        <taxon>Eukaryota</taxon>
        <taxon>Metamonada</taxon>
        <taxon>Parabasalia</taxon>
        <taxon>Tritrichomonadida</taxon>
        <taxon>Tritrichomonadidae</taxon>
        <taxon>Tritrichomonas</taxon>
    </lineage>
</organism>
<proteinExistence type="predicted"/>
<evidence type="ECO:0000256" key="1">
    <source>
        <dbReference type="SAM" id="Coils"/>
    </source>
</evidence>
<evidence type="ECO:0000313" key="4">
    <source>
        <dbReference type="Proteomes" id="UP000179807"/>
    </source>
</evidence>
<evidence type="ECO:0000313" key="3">
    <source>
        <dbReference type="EMBL" id="OHT04282.1"/>
    </source>
</evidence>